<keyword evidence="3 6" id="KW-0812">Transmembrane</keyword>
<evidence type="ECO:0000313" key="7">
    <source>
        <dbReference type="EMBL" id="PVY44355.1"/>
    </source>
</evidence>
<evidence type="ECO:0000313" key="8">
    <source>
        <dbReference type="Proteomes" id="UP000245959"/>
    </source>
</evidence>
<protein>
    <submittedName>
        <fullName evidence="7">Uncharacterized protein (TIRG00374 family)</fullName>
    </submittedName>
</protein>
<dbReference type="Proteomes" id="UP000245959">
    <property type="component" value="Unassembled WGS sequence"/>
</dbReference>
<comment type="subcellular location">
    <subcellularLocation>
        <location evidence="1">Cell membrane</location>
        <topology evidence="1">Multi-pass membrane protein</topology>
    </subcellularLocation>
</comment>
<dbReference type="InterPro" id="IPR022791">
    <property type="entry name" value="L-PG_synthase/AglD"/>
</dbReference>
<dbReference type="NCBIfam" id="TIGR00374">
    <property type="entry name" value="flippase-like domain"/>
    <property type="match status" value="1"/>
</dbReference>
<evidence type="ECO:0000256" key="5">
    <source>
        <dbReference type="ARBA" id="ARBA00023136"/>
    </source>
</evidence>
<dbReference type="RefSeq" id="WP_116883356.1">
    <property type="nucleotide sequence ID" value="NZ_CABMMC010000223.1"/>
</dbReference>
<feature type="transmembrane region" description="Helical" evidence="6">
    <location>
        <begin position="168"/>
        <end position="190"/>
    </location>
</feature>
<evidence type="ECO:0000256" key="1">
    <source>
        <dbReference type="ARBA" id="ARBA00004651"/>
    </source>
</evidence>
<feature type="transmembrane region" description="Helical" evidence="6">
    <location>
        <begin position="235"/>
        <end position="254"/>
    </location>
</feature>
<gene>
    <name evidence="7" type="ORF">C8D82_107110</name>
</gene>
<feature type="transmembrane region" description="Helical" evidence="6">
    <location>
        <begin position="126"/>
        <end position="148"/>
    </location>
</feature>
<feature type="transmembrane region" description="Helical" evidence="6">
    <location>
        <begin position="86"/>
        <end position="105"/>
    </location>
</feature>
<dbReference type="Pfam" id="PF03706">
    <property type="entry name" value="LPG_synthase_TM"/>
    <property type="match status" value="1"/>
</dbReference>
<sequence length="349" mass="38273">MTYFAKLKKFFWFFVKLAIAGGIVAYLAFKNPTEIIDGFRSFNYIWLVPALLFYLLHMLVCAWRWHRLTRILGVRLSGFEALSLTMQGYFFSLVIPGGAIGGDVVKMGVLSKRTRPGAKMEGAFTILIDRIVGMIALFALALLLLVPAVPVLMKIEVPNIAIDDGMRILFIICLAGLCIAGLGASSVIFFHRFIEKLPVFGPLMKWGDRISHGMVTRLTSATDVYLGCWPELCKLVVISIFFVHLMTVVPFAFLMTGLGLHVNLLTLVIAVTIGNIIGLIPLFPAGVGGRDVATVTILVAGSVAVGDAKTGQLLYTAIVLFFNLIGGLFFILDPGRRNTEQLLEEELEA</sequence>
<dbReference type="EMBL" id="QEKH01000007">
    <property type="protein sequence ID" value="PVY44355.1"/>
    <property type="molecule type" value="Genomic_DNA"/>
</dbReference>
<evidence type="ECO:0000256" key="2">
    <source>
        <dbReference type="ARBA" id="ARBA00022475"/>
    </source>
</evidence>
<comment type="caution">
    <text evidence="7">The sequence shown here is derived from an EMBL/GenBank/DDBJ whole genome shotgun (WGS) entry which is preliminary data.</text>
</comment>
<keyword evidence="4 6" id="KW-1133">Transmembrane helix</keyword>
<organism evidence="7 8">
    <name type="scientific">Victivallis vadensis</name>
    <dbReference type="NCBI Taxonomy" id="172901"/>
    <lineage>
        <taxon>Bacteria</taxon>
        <taxon>Pseudomonadati</taxon>
        <taxon>Lentisphaerota</taxon>
        <taxon>Lentisphaeria</taxon>
        <taxon>Victivallales</taxon>
        <taxon>Victivallaceae</taxon>
        <taxon>Victivallis</taxon>
    </lineage>
</organism>
<evidence type="ECO:0000256" key="6">
    <source>
        <dbReference type="SAM" id="Phobius"/>
    </source>
</evidence>
<dbReference type="GeneID" id="78294664"/>
<feature type="transmembrane region" description="Helical" evidence="6">
    <location>
        <begin position="260"/>
        <end position="280"/>
    </location>
</feature>
<keyword evidence="5 6" id="KW-0472">Membrane</keyword>
<dbReference type="GO" id="GO:0005886">
    <property type="term" value="C:plasma membrane"/>
    <property type="evidence" value="ECO:0007669"/>
    <property type="project" value="UniProtKB-SubCell"/>
</dbReference>
<proteinExistence type="predicted"/>
<keyword evidence="2" id="KW-1003">Cell membrane</keyword>
<dbReference type="OrthoDB" id="279916at2"/>
<dbReference type="PANTHER" id="PTHR40277:SF1">
    <property type="entry name" value="BLL5419 PROTEIN"/>
    <property type="match status" value="1"/>
</dbReference>
<dbReference type="PANTHER" id="PTHR40277">
    <property type="entry name" value="BLL5419 PROTEIN"/>
    <property type="match status" value="1"/>
</dbReference>
<evidence type="ECO:0000256" key="4">
    <source>
        <dbReference type="ARBA" id="ARBA00022989"/>
    </source>
</evidence>
<feature type="transmembrane region" description="Helical" evidence="6">
    <location>
        <begin position="312"/>
        <end position="332"/>
    </location>
</feature>
<accession>A0A2U1B6Q8</accession>
<feature type="transmembrane region" description="Helical" evidence="6">
    <location>
        <begin position="12"/>
        <end position="29"/>
    </location>
</feature>
<evidence type="ECO:0000256" key="3">
    <source>
        <dbReference type="ARBA" id="ARBA00022692"/>
    </source>
</evidence>
<keyword evidence="8" id="KW-1185">Reference proteome</keyword>
<reference evidence="7 8" key="1">
    <citation type="submission" date="2018-04" db="EMBL/GenBank/DDBJ databases">
        <title>Genomic Encyclopedia of Type Strains, Phase IV (KMG-IV): sequencing the most valuable type-strain genomes for metagenomic binning, comparative biology and taxonomic classification.</title>
        <authorList>
            <person name="Goeker M."/>
        </authorList>
    </citation>
    <scope>NUCLEOTIDE SEQUENCE [LARGE SCALE GENOMIC DNA]</scope>
    <source>
        <strain evidence="7 8">DSM 14823</strain>
    </source>
</reference>
<name>A0A2U1B6Q8_9BACT</name>
<dbReference type="AlphaFoldDB" id="A0A2U1B6Q8"/>
<feature type="transmembrane region" description="Helical" evidence="6">
    <location>
        <begin position="41"/>
        <end position="66"/>
    </location>
</feature>